<dbReference type="Proteomes" id="UP000198838">
    <property type="component" value="Unassembled WGS sequence"/>
</dbReference>
<organism evidence="3 4">
    <name type="scientific">Acetitomaculum ruminis DSM 5522</name>
    <dbReference type="NCBI Taxonomy" id="1120918"/>
    <lineage>
        <taxon>Bacteria</taxon>
        <taxon>Bacillati</taxon>
        <taxon>Bacillota</taxon>
        <taxon>Clostridia</taxon>
        <taxon>Lachnospirales</taxon>
        <taxon>Lachnospiraceae</taxon>
        <taxon>Acetitomaculum</taxon>
    </lineage>
</organism>
<feature type="coiled-coil region" evidence="1">
    <location>
        <begin position="464"/>
        <end position="501"/>
    </location>
</feature>
<proteinExistence type="predicted"/>
<feature type="coiled-coil region" evidence="1">
    <location>
        <begin position="231"/>
        <end position="265"/>
    </location>
</feature>
<dbReference type="Pfam" id="PF02463">
    <property type="entry name" value="SMC_N"/>
    <property type="match status" value="1"/>
</dbReference>
<dbReference type="AlphaFoldDB" id="A0A1I1AG50"/>
<protein>
    <submittedName>
        <fullName evidence="3">RecF/RecN/SMC N terminal domain-containing protein</fullName>
    </submittedName>
</protein>
<dbReference type="InterPro" id="IPR027417">
    <property type="entry name" value="P-loop_NTPase"/>
</dbReference>
<dbReference type="RefSeq" id="WP_177205699.1">
    <property type="nucleotide sequence ID" value="NZ_FOJY01000026.1"/>
</dbReference>
<keyword evidence="1" id="KW-0175">Coiled coil</keyword>
<dbReference type="GO" id="GO:0006302">
    <property type="term" value="P:double-strand break repair"/>
    <property type="evidence" value="ECO:0007669"/>
    <property type="project" value="TreeGrafter"/>
</dbReference>
<accession>A0A1I1AG50</accession>
<dbReference type="PANTHER" id="PTHR32182">
    <property type="entry name" value="DNA REPLICATION AND REPAIR PROTEIN RECF"/>
    <property type="match status" value="1"/>
</dbReference>
<reference evidence="3 4" key="1">
    <citation type="submission" date="2016-10" db="EMBL/GenBank/DDBJ databases">
        <authorList>
            <person name="de Groot N.N."/>
        </authorList>
    </citation>
    <scope>NUCLEOTIDE SEQUENCE [LARGE SCALE GENOMIC DNA]</scope>
    <source>
        <strain evidence="3 4">DSM 5522</strain>
    </source>
</reference>
<dbReference type="PANTHER" id="PTHR32182:SF22">
    <property type="entry name" value="ATP-DEPENDENT ENDONUCLEASE, OLD FAMILY-RELATED"/>
    <property type="match status" value="1"/>
</dbReference>
<evidence type="ECO:0000256" key="1">
    <source>
        <dbReference type="SAM" id="Coils"/>
    </source>
</evidence>
<dbReference type="InterPro" id="IPR003395">
    <property type="entry name" value="RecF/RecN/SMC_N"/>
</dbReference>
<keyword evidence="4" id="KW-1185">Reference proteome</keyword>
<name>A0A1I1AG50_9FIRM</name>
<dbReference type="EMBL" id="FOJY01000026">
    <property type="protein sequence ID" value="SFB36462.1"/>
    <property type="molecule type" value="Genomic_DNA"/>
</dbReference>
<feature type="domain" description="RecF/RecN/SMC N-terminal" evidence="2">
    <location>
        <begin position="66"/>
        <end position="686"/>
    </location>
</feature>
<dbReference type="GO" id="GO:0000731">
    <property type="term" value="P:DNA synthesis involved in DNA repair"/>
    <property type="evidence" value="ECO:0007669"/>
    <property type="project" value="TreeGrafter"/>
</dbReference>
<evidence type="ECO:0000313" key="3">
    <source>
        <dbReference type="EMBL" id="SFB36462.1"/>
    </source>
</evidence>
<evidence type="ECO:0000313" key="4">
    <source>
        <dbReference type="Proteomes" id="UP000198838"/>
    </source>
</evidence>
<dbReference type="Gene3D" id="3.40.50.300">
    <property type="entry name" value="P-loop containing nucleotide triphosphate hydrolases"/>
    <property type="match status" value="2"/>
</dbReference>
<dbReference type="SUPFAM" id="SSF52540">
    <property type="entry name" value="P-loop containing nucleoside triphosphate hydrolases"/>
    <property type="match status" value="1"/>
</dbReference>
<gene>
    <name evidence="3" type="ORF">SAMN05216249_1266</name>
</gene>
<dbReference type="STRING" id="1120918.SAMN05216249_1266"/>
<sequence>MDPYDITVANIILQNFEELIDAGGTAGGKRIKKFAELVSAKKEKCDSSLLDISIGGRAIQNRIKRIVSLDVNSFRGFATSRTFNLEKQYVLLYGPNGSGKTSFSEALEYGLLGSIEEAEADHIKLSTYIKNTSTNKGIAPVIRCLFEDGTEADASDDYEAYRFAFIEKNRITDFSHISGLNAKNQSERMAALFGLSEFSGFVQDFTKNFDERYLSIKSSTEESFREQQAVRDGKNNELSEQEKGLKQIKDEIKKAIDGLAKEHDEIKTIQQAIDFYDDAESGILTKKIQRKDAETVKPIEKENFNSIKNNCNEIINCLNLIIEKRNELANKAMELNYKQLYESIAQLDETDACPVCGTPVSKAERNPYSYAKEKIEEYKEIDNIKQLIKDKSAECKTSIDELDLLFKANTELMDLLGVTISDLVTVAASDIEKYEQSVERWFDICMIFKALNDEDVETKIKDYNNAAEKKNAAYSKEVEKLQGKEKELVTLSTQLSEKEKLVEDNKAFIAEFDKKSDATLKKIQAEKKQAEYNGKIMEAYQKIVANLYEYADKLPELIAQDLESKIVDYYNVINKGDADFEMLSSLNLPFGDSNKLTITFMDGSTSDALQVLSEGHIKILGLSILLAKAVKDNLNFIIFDDIVNAIDDEHRNGVANLIMVHEDFKDKQIILSTHGEQFVLKLKDRLGSSRTSRDAIIYKFLPADTLQERGVVVEYSDAKTPIEAAKKKYEESELKDAASKCRQAMESVSYNLWNKISNTSNGEISVAMRSPKSQPDLFSIVNALIKKTKKIQGMESITEKLEAIKEQDNWRVLNKGTHFEDEQSEFERADVKNVLDILTALDDSVRELKIQETAVV</sequence>
<evidence type="ECO:0000259" key="2">
    <source>
        <dbReference type="Pfam" id="PF02463"/>
    </source>
</evidence>